<dbReference type="AlphaFoldDB" id="A0A6J2TPA6"/>
<dbReference type="PROSITE" id="PS51840">
    <property type="entry name" value="C2_NT"/>
    <property type="match status" value="1"/>
</dbReference>
<feature type="compositionally biased region" description="Polar residues" evidence="2">
    <location>
        <begin position="1045"/>
        <end position="1060"/>
    </location>
</feature>
<evidence type="ECO:0000256" key="1">
    <source>
        <dbReference type="ARBA" id="ARBA00034780"/>
    </source>
</evidence>
<sequence length="1154" mass="123396">MTLLGPSAPGMAFMMKKKKYKFNVEVQLQDLVEVALVNEVLFAKIRLLDGGSFQEYSSREEVRNHRVEWNRSFEFPCKMSANASTGVLDPCHLRISIRKEMKGGRSYYKLGFIDLNLAEFAGAGLTSRRFLLEGYDSRHRLDNSMLRVSIKMHMLSGDILFKAPTPSLKSKQSKPSTDDLANAATGVGLQTPMATALPSMGSGGGGTAIPLGGSGATLGGVPSATSVPGTRPVSTTKDDELDPQALIAAIVTDSGLSESSESAVTLTTDNLQQHVATNASTPVTQALPLGLSVIGSNNCGTTGGGGNVGLAGGSVGVTSTAAVMEMGHSRNSSNTSQMSKGSGYSSFSHSQHSRQSSEGDSGHASRFRKSVSLLNRLNQRAINAMKLNISTSLRHHQSTKTTTPTSSGSPSSSPPQQRGLPVLSTAHQAQLNLSTTIEYVSEELLYQTPNATMSAAEQMHNFEDFRTPLAEMPMPNLNAPLTSPNGGGGLTPCSTYRSAASPSHATAYYDSGETSESDEYMNEDSGDNDSGLEENFHTPRVAKIKSMENLSILEMEFHKASQELDRNSPRRLKMLAEHAQIPKMKSLNNLCFDDYSEQAVREEFTRIREESLEERLRFQQQHHLQHPHHLHAGHGLGHGLGYSRKNSTASTTSSGKLFLKHQTKVGNAKFIGNDHDTPQPHYPIQKMRSMGTIPDVVSERVEADPFLTPTSERKPNFPRLIQSAEKPTLGTSYVNRLLTYDQVDSPAHSSHNDVYRYAPTTAATATPLESITSNVSFMSRTPFERAYRRSMLQSSTPLREGEALNTVGSLPHAILATQEAYIVRPHSTNAAYELMRSFSGVPRRLFDGNSSVNPGNNSSNMASSSNNNRQQQQTGTTASTSAGFMVGSSSPCGTLASIHSNHSASSSNGSNSSSSGALITFQCHSGADTVDAPQHQHQHQHQQHQQTLVGSPGMSGNNGIAVLPLSHSGNGSNPRLGGDALSSLAASPTDACSIRSNPSAASLLLSTSAAAAEASAHASATTMSVSGATLSPLATTQIIRRPSVTMMNPSSGSLVLSETGSLDRTKTSGEKRKKGALDDGPRVSDRVEETRVNPNSLIDEILKDTKLDQLEESAETSGLQLYIARDGTASLGGHEVKSSVRAGALKQVVMDDRR</sequence>
<evidence type="ECO:0000313" key="4">
    <source>
        <dbReference type="Proteomes" id="UP000504634"/>
    </source>
</evidence>
<reference evidence="5" key="1">
    <citation type="submission" date="2025-08" db="UniProtKB">
        <authorList>
            <consortium name="RefSeq"/>
        </authorList>
    </citation>
    <scope>IDENTIFICATION</scope>
    <source>
        <strain evidence="5">11010-0011.00</strain>
        <tissue evidence="5">Whole body</tissue>
    </source>
</reference>
<feature type="region of interest" description="Disordered" evidence="2">
    <location>
        <begin position="508"/>
        <end position="534"/>
    </location>
</feature>
<evidence type="ECO:0000313" key="5">
    <source>
        <dbReference type="RefSeq" id="XP_030376792.1"/>
    </source>
</evidence>
<organism evidence="4 5">
    <name type="scientific">Drosophila lebanonensis</name>
    <name type="common">Fruit fly</name>
    <name type="synonym">Scaptodrosophila lebanonensis</name>
    <dbReference type="NCBI Taxonomy" id="7225"/>
    <lineage>
        <taxon>Eukaryota</taxon>
        <taxon>Metazoa</taxon>
        <taxon>Ecdysozoa</taxon>
        <taxon>Arthropoda</taxon>
        <taxon>Hexapoda</taxon>
        <taxon>Insecta</taxon>
        <taxon>Pterygota</taxon>
        <taxon>Neoptera</taxon>
        <taxon>Endopterygota</taxon>
        <taxon>Diptera</taxon>
        <taxon>Brachycera</taxon>
        <taxon>Muscomorpha</taxon>
        <taxon>Ephydroidea</taxon>
        <taxon>Drosophilidae</taxon>
        <taxon>Scaptodrosophila</taxon>
    </lineage>
</organism>
<dbReference type="Proteomes" id="UP000504634">
    <property type="component" value="Unplaced"/>
</dbReference>
<dbReference type="InterPro" id="IPR019448">
    <property type="entry name" value="NT-C2"/>
</dbReference>
<dbReference type="PANTHER" id="PTHR21456">
    <property type="entry name" value="FAMILY WITH SEQUENCE SIMILARITY 102"/>
    <property type="match status" value="1"/>
</dbReference>
<evidence type="ECO:0000259" key="3">
    <source>
        <dbReference type="PROSITE" id="PS51840"/>
    </source>
</evidence>
<feature type="domain" description="C2 NT-type" evidence="3">
    <location>
        <begin position="12"/>
        <end position="154"/>
    </location>
</feature>
<dbReference type="InterPro" id="IPR039931">
    <property type="entry name" value="EEIG1/2-like"/>
</dbReference>
<feature type="compositionally biased region" description="Basic and acidic residues" evidence="2">
    <location>
        <begin position="1061"/>
        <end position="1088"/>
    </location>
</feature>
<feature type="region of interest" description="Disordered" evidence="2">
    <location>
        <begin position="846"/>
        <end position="885"/>
    </location>
</feature>
<feature type="region of interest" description="Disordered" evidence="2">
    <location>
        <begin position="1045"/>
        <end position="1088"/>
    </location>
</feature>
<dbReference type="OrthoDB" id="3365224at2759"/>
<keyword evidence="4" id="KW-1185">Reference proteome</keyword>
<name>A0A6J2TPA6_DROLE</name>
<feature type="region of interest" description="Disordered" evidence="2">
    <location>
        <begin position="327"/>
        <end position="365"/>
    </location>
</feature>
<feature type="compositionally biased region" description="Low complexity" evidence="2">
    <location>
        <begin position="399"/>
        <end position="415"/>
    </location>
</feature>
<feature type="region of interest" description="Disordered" evidence="2">
    <location>
        <begin position="389"/>
        <end position="420"/>
    </location>
</feature>
<dbReference type="GeneID" id="115625764"/>
<dbReference type="PANTHER" id="PTHR21456:SF1">
    <property type="entry name" value="C2 NT-TYPE DOMAIN-CONTAINING PROTEIN"/>
    <property type="match status" value="1"/>
</dbReference>
<comment type="similarity">
    <text evidence="1">Belongs to the EEIG family.</text>
</comment>
<dbReference type="Pfam" id="PF10358">
    <property type="entry name" value="NT-C2"/>
    <property type="match status" value="1"/>
</dbReference>
<dbReference type="RefSeq" id="XP_030376792.1">
    <property type="nucleotide sequence ID" value="XM_030520932.1"/>
</dbReference>
<feature type="compositionally biased region" description="Low complexity" evidence="2">
    <location>
        <begin position="336"/>
        <end position="354"/>
    </location>
</feature>
<feature type="compositionally biased region" description="Low complexity" evidence="2">
    <location>
        <begin position="848"/>
        <end position="883"/>
    </location>
</feature>
<accession>A0A6J2TPA6</accession>
<evidence type="ECO:0000256" key="2">
    <source>
        <dbReference type="SAM" id="MobiDB-lite"/>
    </source>
</evidence>
<feature type="region of interest" description="Disordered" evidence="2">
    <location>
        <begin position="929"/>
        <end position="960"/>
    </location>
</feature>
<feature type="compositionally biased region" description="Polar residues" evidence="2">
    <location>
        <begin position="644"/>
        <end position="654"/>
    </location>
</feature>
<proteinExistence type="inferred from homology"/>
<feature type="region of interest" description="Disordered" evidence="2">
    <location>
        <begin position="626"/>
        <end position="654"/>
    </location>
</feature>
<gene>
    <name evidence="5" type="primary">LOC115625764</name>
</gene>
<feature type="compositionally biased region" description="Acidic residues" evidence="2">
    <location>
        <begin position="513"/>
        <end position="532"/>
    </location>
</feature>
<protein>
    <submittedName>
        <fullName evidence="5">Uncharacterized protein LOC115625764 isoform X4</fullName>
    </submittedName>
</protein>